<dbReference type="SMART" id="SM00226">
    <property type="entry name" value="LMWPc"/>
    <property type="match status" value="1"/>
</dbReference>
<evidence type="ECO:0000259" key="5">
    <source>
        <dbReference type="SMART" id="SM00226"/>
    </source>
</evidence>
<proteinExistence type="inferred from homology"/>
<dbReference type="InterPro" id="IPR023485">
    <property type="entry name" value="Ptyr_pPase"/>
</dbReference>
<organism evidence="6 7">
    <name type="scientific">Pseudoalteromonas phenolica</name>
    <dbReference type="NCBI Taxonomy" id="161398"/>
    <lineage>
        <taxon>Bacteria</taxon>
        <taxon>Pseudomonadati</taxon>
        <taxon>Pseudomonadota</taxon>
        <taxon>Gammaproteobacteria</taxon>
        <taxon>Alteromonadales</taxon>
        <taxon>Pseudoalteromonadaceae</taxon>
        <taxon>Pseudoalteromonas</taxon>
    </lineage>
</organism>
<dbReference type="PRINTS" id="PR00719">
    <property type="entry name" value="LMWPTPASE"/>
</dbReference>
<gene>
    <name evidence="6" type="ORF">PP2015_3972</name>
</gene>
<keyword evidence="3" id="KW-0904">Protein phosphatase</keyword>
<keyword evidence="7" id="KW-1185">Reference proteome</keyword>
<evidence type="ECO:0000256" key="1">
    <source>
        <dbReference type="ARBA" id="ARBA00011063"/>
    </source>
</evidence>
<evidence type="ECO:0000313" key="6">
    <source>
        <dbReference type="EMBL" id="ALO44440.1"/>
    </source>
</evidence>
<dbReference type="Proteomes" id="UP000061457">
    <property type="component" value="Chromosome II"/>
</dbReference>
<keyword evidence="2" id="KW-0378">Hydrolase</keyword>
<dbReference type="Gene3D" id="3.40.50.2300">
    <property type="match status" value="1"/>
</dbReference>
<evidence type="ECO:0000256" key="2">
    <source>
        <dbReference type="ARBA" id="ARBA00022801"/>
    </source>
</evidence>
<feature type="active site" evidence="4">
    <location>
        <position position="18"/>
    </location>
</feature>
<feature type="active site" description="Nucleophile" evidence="4">
    <location>
        <position position="12"/>
    </location>
</feature>
<dbReference type="PANTHER" id="PTHR47439:SF1">
    <property type="entry name" value="ACID PHOSPHATASE"/>
    <property type="match status" value="1"/>
</dbReference>
<evidence type="ECO:0000313" key="7">
    <source>
        <dbReference type="Proteomes" id="UP000061457"/>
    </source>
</evidence>
<dbReference type="PATRIC" id="fig|161398.10.peg.4068"/>
<comment type="similarity">
    <text evidence="1">Belongs to the low molecular weight phosphotyrosine protein phosphatase family.</text>
</comment>
<name>A0A0S2K880_9GAMM</name>
<dbReference type="OrthoDB" id="9784339at2"/>
<feature type="domain" description="Phosphotyrosine protein phosphatase I" evidence="5">
    <location>
        <begin position="6"/>
        <end position="152"/>
    </location>
</feature>
<accession>A0A0S2K880</accession>
<dbReference type="FunFam" id="3.40.50.2300:FF:000113">
    <property type="entry name" value="Low molecular weight protein-tyrosine-phosphatase"/>
    <property type="match status" value="1"/>
</dbReference>
<dbReference type="SUPFAM" id="SSF52788">
    <property type="entry name" value="Phosphotyrosine protein phosphatases I"/>
    <property type="match status" value="1"/>
</dbReference>
<dbReference type="InterPro" id="IPR017867">
    <property type="entry name" value="Tyr_phospatase_low_mol_wt"/>
</dbReference>
<dbReference type="AlphaFoldDB" id="A0A0S2K880"/>
<reference evidence="6 7" key="1">
    <citation type="submission" date="2015-11" db="EMBL/GenBank/DDBJ databases">
        <authorList>
            <person name="Zhang Y."/>
            <person name="Guo Z."/>
        </authorList>
    </citation>
    <scope>NUCLEOTIDE SEQUENCE [LARGE SCALE GENOMIC DNA]</scope>
    <source>
        <strain evidence="6 7">KCTC 12086</strain>
    </source>
</reference>
<dbReference type="Pfam" id="PF01451">
    <property type="entry name" value="LMWPc"/>
    <property type="match status" value="1"/>
</dbReference>
<evidence type="ECO:0000256" key="4">
    <source>
        <dbReference type="PIRSR" id="PIRSR617867-1"/>
    </source>
</evidence>
<dbReference type="GO" id="GO:0004725">
    <property type="term" value="F:protein tyrosine phosphatase activity"/>
    <property type="evidence" value="ECO:0007669"/>
    <property type="project" value="InterPro"/>
</dbReference>
<sequence>MNADISKILVVCMGNICRSPTGEAVLKHKAKELGLNLTIDSAGTIGYHSGEKPDSRSMQAGEKRGYSFKGQYSRKVKQSDFTEFDLILAADKQNLADLQASCPSEHQHKLKLFLSFADSQYDEVPDPYYGAGDGFELVLDLIEDASDKLLATIKDTQK</sequence>
<dbReference type="PANTHER" id="PTHR47439">
    <property type="entry name" value="LOW MOLECULAR WEIGHT PHOSPHOTYROSINE PROTEIN PHOSPHATASE-RELATED"/>
    <property type="match status" value="1"/>
</dbReference>
<protein>
    <submittedName>
        <fullName evidence="6">Putative low molecular weight protein-tyrosine-phosphatase</fullName>
    </submittedName>
</protein>
<dbReference type="InterPro" id="IPR036196">
    <property type="entry name" value="Ptyr_pPase_sf"/>
</dbReference>
<dbReference type="EMBL" id="CP013188">
    <property type="protein sequence ID" value="ALO44440.1"/>
    <property type="molecule type" value="Genomic_DNA"/>
</dbReference>
<dbReference type="STRING" id="161398.PP2015_3972"/>
<feature type="active site" description="Proton donor" evidence="4">
    <location>
        <position position="126"/>
    </location>
</feature>
<dbReference type="InterPro" id="IPR052995">
    <property type="entry name" value="LMW-PTP"/>
</dbReference>
<evidence type="ECO:0000256" key="3">
    <source>
        <dbReference type="ARBA" id="ARBA00022912"/>
    </source>
</evidence>
<dbReference type="CDD" id="cd16343">
    <property type="entry name" value="LMWPTP"/>
    <property type="match status" value="1"/>
</dbReference>
<dbReference type="KEGG" id="pphe:PP2015_3972"/>